<protein>
    <submittedName>
        <fullName evidence="3">Uncharacterized protein</fullName>
    </submittedName>
</protein>
<dbReference type="AlphaFoldDB" id="A0A5J9UDF2"/>
<evidence type="ECO:0000256" key="2">
    <source>
        <dbReference type="SAM" id="MobiDB-lite"/>
    </source>
</evidence>
<gene>
    <name evidence="3" type="ORF">EJB05_31164</name>
</gene>
<organism evidence="3 4">
    <name type="scientific">Eragrostis curvula</name>
    <name type="common">weeping love grass</name>
    <dbReference type="NCBI Taxonomy" id="38414"/>
    <lineage>
        <taxon>Eukaryota</taxon>
        <taxon>Viridiplantae</taxon>
        <taxon>Streptophyta</taxon>
        <taxon>Embryophyta</taxon>
        <taxon>Tracheophyta</taxon>
        <taxon>Spermatophyta</taxon>
        <taxon>Magnoliopsida</taxon>
        <taxon>Liliopsida</taxon>
        <taxon>Poales</taxon>
        <taxon>Poaceae</taxon>
        <taxon>PACMAD clade</taxon>
        <taxon>Chloridoideae</taxon>
        <taxon>Eragrostideae</taxon>
        <taxon>Eragrostidinae</taxon>
        <taxon>Eragrostis</taxon>
    </lineage>
</organism>
<accession>A0A5J9UDF2</accession>
<evidence type="ECO:0000256" key="1">
    <source>
        <dbReference type="SAM" id="Coils"/>
    </source>
</evidence>
<keyword evidence="1" id="KW-0175">Coiled coil</keyword>
<feature type="coiled-coil region" evidence="1">
    <location>
        <begin position="74"/>
        <end position="101"/>
    </location>
</feature>
<proteinExistence type="predicted"/>
<feature type="non-terminal residue" evidence="3">
    <location>
        <position position="1"/>
    </location>
</feature>
<dbReference type="Proteomes" id="UP000324897">
    <property type="component" value="Unassembled WGS sequence"/>
</dbReference>
<evidence type="ECO:0000313" key="3">
    <source>
        <dbReference type="EMBL" id="TVU21524.1"/>
    </source>
</evidence>
<keyword evidence="4" id="KW-1185">Reference proteome</keyword>
<name>A0A5J9UDF2_9POAL</name>
<evidence type="ECO:0000313" key="4">
    <source>
        <dbReference type="Proteomes" id="UP000324897"/>
    </source>
</evidence>
<dbReference type="Gramene" id="TVU21524">
    <property type="protein sequence ID" value="TVU21524"/>
    <property type="gene ID" value="EJB05_31164"/>
</dbReference>
<comment type="caution">
    <text evidence="3">The sequence shown here is derived from an EMBL/GenBank/DDBJ whole genome shotgun (WGS) entry which is preliminary data.</text>
</comment>
<dbReference type="EMBL" id="RWGY01000026">
    <property type="protein sequence ID" value="TVU21524.1"/>
    <property type="molecule type" value="Genomic_DNA"/>
</dbReference>
<sequence length="316" mass="34179">MKARRDAAAQQQGRQVRHRAVAQHAVLPDQRVHGPSRPDGRVHWQPHHLTAQQIADAQNSAAADEVARVQDLLAVQLQAEEEVARQQHERMRQALDAARERNYPHQAQAMGLIGAAPGQMALQAQQLAAAAEKIAREQQAAAMGLDVTQLGNGQQTVQRFSVPTVKVAREQDMNLMEQAAAFARAMSGATNMAASLPGGSADAGTFLVHQQTQQPQPVNALGFQTGASLPPPLADLPHQQPGDGGEKDIVMAMAVRLQQAARVQMGGSLPSTEPEDVGHLKTETSFSIVVYLETDSEMAMQWTLIYQLASRLRALF</sequence>
<reference evidence="3 4" key="1">
    <citation type="journal article" date="2019" name="Sci. Rep.">
        <title>A high-quality genome of Eragrostis curvula grass provides insights into Poaceae evolution and supports new strategies to enhance forage quality.</title>
        <authorList>
            <person name="Carballo J."/>
            <person name="Santos B.A.C.M."/>
            <person name="Zappacosta D."/>
            <person name="Garbus I."/>
            <person name="Selva J.P."/>
            <person name="Gallo C.A."/>
            <person name="Diaz A."/>
            <person name="Albertini E."/>
            <person name="Caccamo M."/>
            <person name="Echenique V."/>
        </authorList>
    </citation>
    <scope>NUCLEOTIDE SEQUENCE [LARGE SCALE GENOMIC DNA]</scope>
    <source>
        <strain evidence="4">cv. Victoria</strain>
        <tissue evidence="3">Leaf</tissue>
    </source>
</reference>
<feature type="region of interest" description="Disordered" evidence="2">
    <location>
        <begin position="1"/>
        <end position="21"/>
    </location>
</feature>